<dbReference type="HOGENOM" id="CLU_117580_0_0_4"/>
<organism evidence="2 3">
    <name type="scientific">Neisseria wadsworthii 9715</name>
    <dbReference type="NCBI Taxonomy" id="1030841"/>
    <lineage>
        <taxon>Bacteria</taxon>
        <taxon>Pseudomonadati</taxon>
        <taxon>Pseudomonadota</taxon>
        <taxon>Betaproteobacteria</taxon>
        <taxon>Neisseriales</taxon>
        <taxon>Neisseriaceae</taxon>
        <taxon>Neisseria</taxon>
    </lineage>
</organism>
<evidence type="ECO:0000313" key="3">
    <source>
        <dbReference type="Proteomes" id="UP000005336"/>
    </source>
</evidence>
<dbReference type="PATRIC" id="fig|1030841.3.peg.1065"/>
<feature type="transmembrane region" description="Helical" evidence="1">
    <location>
        <begin position="29"/>
        <end position="48"/>
    </location>
</feature>
<dbReference type="STRING" id="1030841.HMPREF9370_1087"/>
<feature type="transmembrane region" description="Helical" evidence="1">
    <location>
        <begin position="88"/>
        <end position="121"/>
    </location>
</feature>
<dbReference type="OrthoDB" id="8613517at2"/>
<dbReference type="AlphaFoldDB" id="G4CPS7"/>
<keyword evidence="1" id="KW-0472">Membrane</keyword>
<comment type="caution">
    <text evidence="2">The sequence shown here is derived from an EMBL/GenBank/DDBJ whole genome shotgun (WGS) entry which is preliminary data.</text>
</comment>
<feature type="transmembrane region" description="Helical" evidence="1">
    <location>
        <begin position="54"/>
        <end position="76"/>
    </location>
</feature>
<accession>G4CPS7</accession>
<dbReference type="Proteomes" id="UP000005336">
    <property type="component" value="Unassembled WGS sequence"/>
</dbReference>
<evidence type="ECO:0000256" key="1">
    <source>
        <dbReference type="SAM" id="Phobius"/>
    </source>
</evidence>
<name>G4CPS7_9NEIS</name>
<dbReference type="EMBL" id="AGAZ01000040">
    <property type="protein sequence ID" value="EGZ47434.1"/>
    <property type="molecule type" value="Genomic_DNA"/>
</dbReference>
<sequence>MPGDFGLWCLLVYIGVFLYTSFKEGMFQWLWAGVLLWLGLSILFGKVLPGLAGITHVSAFYVPQFYIAVASLFFFVHKWHRLPGKSLWIANAGVFISLFAVTGVLMHAAFLCLCSLAWLNYPHGMSAYILPALFQMYALEPEYWIGMQVLLMALFYLHRVAVEKQPGNVFSLGQLQSGFLLSLLYQVVWVAASMPHFRY</sequence>
<gene>
    <name evidence="2" type="ORF">HMPREF9370_1087</name>
</gene>
<proteinExistence type="predicted"/>
<protein>
    <submittedName>
        <fullName evidence="2">Uncharacterized protein</fullName>
    </submittedName>
</protein>
<feature type="transmembrane region" description="Helical" evidence="1">
    <location>
        <begin position="5"/>
        <end position="22"/>
    </location>
</feature>
<keyword evidence="3" id="KW-1185">Reference proteome</keyword>
<reference evidence="2 3" key="1">
    <citation type="submission" date="2011-06" db="EMBL/GenBank/DDBJ databases">
        <authorList>
            <person name="Muzny D."/>
            <person name="Qin X."/>
            <person name="Deng J."/>
            <person name="Jiang H."/>
            <person name="Liu Y."/>
            <person name="Qu J."/>
            <person name="Song X.-Z."/>
            <person name="Zhang L."/>
            <person name="Thornton R."/>
            <person name="Coyle M."/>
            <person name="Francisco L."/>
            <person name="Jackson L."/>
            <person name="Javaid M."/>
            <person name="Korchina V."/>
            <person name="Kovar C."/>
            <person name="Mata R."/>
            <person name="Mathew T."/>
            <person name="Ngo R."/>
            <person name="Nguyen L."/>
            <person name="Nguyen N."/>
            <person name="Okwuonu G."/>
            <person name="Ongeri F."/>
            <person name="Pham C."/>
            <person name="Simmons D."/>
            <person name="Wilczek-Boney K."/>
            <person name="Hale W."/>
            <person name="Jakkamsetti A."/>
            <person name="Pham P."/>
            <person name="Ruth R."/>
            <person name="San Lucas F."/>
            <person name="Warren J."/>
            <person name="Zhang J."/>
            <person name="Zhao Z."/>
            <person name="Zhou C."/>
            <person name="Zhu D."/>
            <person name="Lee S."/>
            <person name="Bess C."/>
            <person name="Blankenburg K."/>
            <person name="Forbes L."/>
            <person name="Fu Q."/>
            <person name="Gubbala S."/>
            <person name="Hirani K."/>
            <person name="Jayaseelan J.C."/>
            <person name="Lara F."/>
            <person name="Munidasa M."/>
            <person name="Palculict T."/>
            <person name="Patil S."/>
            <person name="Pu L.-L."/>
            <person name="Saada N."/>
            <person name="Tang L."/>
            <person name="Weissenberger G."/>
            <person name="Zhu Y."/>
            <person name="Hemphill L."/>
            <person name="Shang Y."/>
            <person name="Youmans B."/>
            <person name="Ayvaz T."/>
            <person name="Ross M."/>
            <person name="Santibanez J."/>
            <person name="Aqrawi P."/>
            <person name="Gross S."/>
            <person name="Joshi V."/>
            <person name="Fowler G."/>
            <person name="Nazareth L."/>
            <person name="Reid J."/>
            <person name="Worley K."/>
            <person name="Petrosino J."/>
            <person name="Highlander S."/>
            <person name="Gibbs R."/>
        </authorList>
    </citation>
    <scope>NUCLEOTIDE SEQUENCE [LARGE SCALE GENOMIC DNA]</scope>
    <source>
        <strain evidence="2 3">9715</strain>
    </source>
</reference>
<evidence type="ECO:0000313" key="2">
    <source>
        <dbReference type="EMBL" id="EGZ47434.1"/>
    </source>
</evidence>
<feature type="transmembrane region" description="Helical" evidence="1">
    <location>
        <begin position="141"/>
        <end position="157"/>
    </location>
</feature>
<feature type="transmembrane region" description="Helical" evidence="1">
    <location>
        <begin position="169"/>
        <end position="192"/>
    </location>
</feature>
<dbReference type="RefSeq" id="WP_009116229.1">
    <property type="nucleotide sequence ID" value="NZ_JH165159.1"/>
</dbReference>
<keyword evidence="1" id="KW-1133">Transmembrane helix</keyword>
<keyword evidence="1" id="KW-0812">Transmembrane</keyword>